<reference evidence="8" key="4">
    <citation type="submission" date="2025-09" db="UniProtKB">
        <authorList>
            <consortium name="Ensembl"/>
        </authorList>
    </citation>
    <scope>IDENTIFICATION</scope>
</reference>
<dbReference type="GO" id="GO:0005886">
    <property type="term" value="C:plasma membrane"/>
    <property type="evidence" value="ECO:0007669"/>
    <property type="project" value="TreeGrafter"/>
</dbReference>
<dbReference type="AlphaFoldDB" id="A0AAX7SBW6"/>
<dbReference type="SUPFAM" id="SSF161070">
    <property type="entry name" value="SNF-like"/>
    <property type="match status" value="1"/>
</dbReference>
<feature type="transmembrane region" description="Helical" evidence="7">
    <location>
        <begin position="27"/>
        <end position="50"/>
    </location>
</feature>
<feature type="transmembrane region" description="Helical" evidence="7">
    <location>
        <begin position="110"/>
        <end position="132"/>
    </location>
</feature>
<protein>
    <submittedName>
        <fullName evidence="8">Uncharacterized protein</fullName>
    </submittedName>
</protein>
<accession>A0AAX7SBW6</accession>
<dbReference type="GeneTree" id="ENSGT00940000166826"/>
<feature type="binding site" evidence="6">
    <location>
        <position position="51"/>
    </location>
    <ligand>
        <name>Na(+)</name>
        <dbReference type="ChEBI" id="CHEBI:29101"/>
        <label>1</label>
    </ligand>
</feature>
<dbReference type="PROSITE" id="PS50267">
    <property type="entry name" value="NA_NEUROTRAN_SYMP_3"/>
    <property type="match status" value="1"/>
</dbReference>
<keyword evidence="4 7" id="KW-1133">Transmembrane helix</keyword>
<dbReference type="PANTHER" id="PTHR11616">
    <property type="entry name" value="SODIUM/CHLORIDE DEPENDENT TRANSPORTER"/>
    <property type="match status" value="1"/>
</dbReference>
<dbReference type="GO" id="GO:0042995">
    <property type="term" value="C:cell projection"/>
    <property type="evidence" value="ECO:0007669"/>
    <property type="project" value="TreeGrafter"/>
</dbReference>
<reference evidence="9" key="2">
    <citation type="submission" date="2023-03" db="EMBL/GenBank/DDBJ databases">
        <authorList>
            <consortium name="Wellcome Sanger Institute Data Sharing"/>
        </authorList>
    </citation>
    <scope>NUCLEOTIDE SEQUENCE [LARGE SCALE GENOMIC DNA]</scope>
</reference>
<feature type="transmembrane region" description="Helical" evidence="7">
    <location>
        <begin position="144"/>
        <end position="167"/>
    </location>
</feature>
<feature type="transmembrane region" description="Helical" evidence="7">
    <location>
        <begin position="70"/>
        <end position="89"/>
    </location>
</feature>
<feature type="binding site" evidence="6">
    <location>
        <position position="52"/>
    </location>
    <ligand>
        <name>Na(+)</name>
        <dbReference type="ChEBI" id="CHEBI:29101"/>
        <label>1</label>
    </ligand>
</feature>
<evidence type="ECO:0000313" key="8">
    <source>
        <dbReference type="Ensembl" id="ENSACLP00000041604.1"/>
    </source>
</evidence>
<sequence>MAKEQGLDISMVAESGPGLAFIAYPRAVALMPVPQLWAIFFFIMVIFLGLDSEGGLYIFQLFDYYACSGMTLLLFAILQSVCIGWVYGGDRQYDNTKDMIGYRPWPFMKYCWQYFTPAICTCTFLFSLIKYTPLKFNNTYEYPWWGYAIGGLFTLSSTLMVPLWMLYAVCITPGTLRQVNQKKKGDISNFHRLAHTAQDKKSR</sequence>
<keyword evidence="3 7" id="KW-0812">Transmembrane</keyword>
<name>A0AAX7SBW6_ASTCA</name>
<proteinExistence type="predicted"/>
<reference evidence="8" key="3">
    <citation type="submission" date="2025-08" db="UniProtKB">
        <authorList>
            <consortium name="Ensembl"/>
        </authorList>
    </citation>
    <scope>IDENTIFICATION</scope>
</reference>
<organism evidence="8 9">
    <name type="scientific">Astatotilapia calliptera</name>
    <name type="common">Eastern happy</name>
    <name type="synonym">Chromis callipterus</name>
    <dbReference type="NCBI Taxonomy" id="8154"/>
    <lineage>
        <taxon>Eukaryota</taxon>
        <taxon>Metazoa</taxon>
        <taxon>Chordata</taxon>
        <taxon>Craniata</taxon>
        <taxon>Vertebrata</taxon>
        <taxon>Euteleostomi</taxon>
        <taxon>Actinopterygii</taxon>
        <taxon>Neopterygii</taxon>
        <taxon>Teleostei</taxon>
        <taxon>Neoteleostei</taxon>
        <taxon>Acanthomorphata</taxon>
        <taxon>Ovalentaria</taxon>
        <taxon>Cichlomorphae</taxon>
        <taxon>Cichliformes</taxon>
        <taxon>Cichlidae</taxon>
        <taxon>African cichlids</taxon>
        <taxon>Pseudocrenilabrinae</taxon>
        <taxon>Haplochromini</taxon>
        <taxon>Astatotilapia</taxon>
    </lineage>
</organism>
<evidence type="ECO:0000256" key="1">
    <source>
        <dbReference type="ARBA" id="ARBA00004141"/>
    </source>
</evidence>
<dbReference type="InterPro" id="IPR000175">
    <property type="entry name" value="Na/ntran_symport"/>
</dbReference>
<keyword evidence="2" id="KW-0813">Transport</keyword>
<feature type="binding site" evidence="6">
    <location>
        <position position="48"/>
    </location>
    <ligand>
        <name>Na(+)</name>
        <dbReference type="ChEBI" id="CHEBI:29101"/>
        <label>1</label>
    </ligand>
</feature>
<evidence type="ECO:0000256" key="7">
    <source>
        <dbReference type="SAM" id="Phobius"/>
    </source>
</evidence>
<dbReference type="GO" id="GO:0005332">
    <property type="term" value="F:gamma-aminobutyric acid:sodium:chloride symporter activity"/>
    <property type="evidence" value="ECO:0007669"/>
    <property type="project" value="TreeGrafter"/>
</dbReference>
<reference evidence="8 9" key="1">
    <citation type="submission" date="2018-05" db="EMBL/GenBank/DDBJ databases">
        <authorList>
            <person name="Datahose"/>
        </authorList>
    </citation>
    <scope>NUCLEOTIDE SEQUENCE</scope>
</reference>
<keyword evidence="9" id="KW-1185">Reference proteome</keyword>
<dbReference type="Proteomes" id="UP000265100">
    <property type="component" value="Chromosome 5"/>
</dbReference>
<evidence type="ECO:0000256" key="5">
    <source>
        <dbReference type="ARBA" id="ARBA00023136"/>
    </source>
</evidence>
<evidence type="ECO:0000256" key="3">
    <source>
        <dbReference type="ARBA" id="ARBA00022692"/>
    </source>
</evidence>
<comment type="subcellular location">
    <subcellularLocation>
        <location evidence="1">Membrane</location>
        <topology evidence="1">Multi-pass membrane protein</topology>
    </subcellularLocation>
</comment>
<dbReference type="Pfam" id="PF00209">
    <property type="entry name" value="SNF"/>
    <property type="match status" value="2"/>
</dbReference>
<keyword evidence="6" id="KW-0479">Metal-binding</keyword>
<dbReference type="PANTHER" id="PTHR11616:SF249">
    <property type="entry name" value="SOLUTE CARRIER FAMILY 6 MEMBER 22, TANDEM DUPLICATE 2 ISOFORM X2-RELATED"/>
    <property type="match status" value="1"/>
</dbReference>
<evidence type="ECO:0000256" key="2">
    <source>
        <dbReference type="ARBA" id="ARBA00022448"/>
    </source>
</evidence>
<dbReference type="GO" id="GO:0046872">
    <property type="term" value="F:metal ion binding"/>
    <property type="evidence" value="ECO:0007669"/>
    <property type="project" value="UniProtKB-KW"/>
</dbReference>
<evidence type="ECO:0000256" key="4">
    <source>
        <dbReference type="ARBA" id="ARBA00022989"/>
    </source>
</evidence>
<evidence type="ECO:0000256" key="6">
    <source>
        <dbReference type="PIRSR" id="PIRSR600175-1"/>
    </source>
</evidence>
<dbReference type="Ensembl" id="ENSACLT00000065757.1">
    <property type="protein sequence ID" value="ENSACLP00000041604.1"/>
    <property type="gene ID" value="ENSACLG00000010967.2"/>
</dbReference>
<evidence type="ECO:0000313" key="9">
    <source>
        <dbReference type="Proteomes" id="UP000265100"/>
    </source>
</evidence>
<keyword evidence="6" id="KW-0915">Sodium</keyword>
<dbReference type="InterPro" id="IPR037272">
    <property type="entry name" value="SNS_sf"/>
</dbReference>
<keyword evidence="5 7" id="KW-0472">Membrane</keyword>